<dbReference type="SUPFAM" id="SSF51735">
    <property type="entry name" value="NAD(P)-binding Rossmann-fold domains"/>
    <property type="match status" value="1"/>
</dbReference>
<dbReference type="InterPro" id="IPR036291">
    <property type="entry name" value="NAD(P)-bd_dom_sf"/>
</dbReference>
<accession>X1KSM7</accession>
<dbReference type="EMBL" id="BARV01006240">
    <property type="protein sequence ID" value="GAI10082.1"/>
    <property type="molecule type" value="Genomic_DNA"/>
</dbReference>
<proteinExistence type="predicted"/>
<dbReference type="AlphaFoldDB" id="X1KSM7"/>
<sequence>MEKKIRFGIIGAGTIAIESHIPAIKNAAGAELVAIGFSQSTCLPSSAAATVFSL</sequence>
<evidence type="ECO:0000313" key="1">
    <source>
        <dbReference type="EMBL" id="GAI10082.1"/>
    </source>
</evidence>
<comment type="caution">
    <text evidence="1">The sequence shown here is derived from an EMBL/GenBank/DDBJ whole genome shotgun (WGS) entry which is preliminary data.</text>
</comment>
<evidence type="ECO:0008006" key="2">
    <source>
        <dbReference type="Google" id="ProtNLM"/>
    </source>
</evidence>
<dbReference type="Gene3D" id="3.40.50.720">
    <property type="entry name" value="NAD(P)-binding Rossmann-like Domain"/>
    <property type="match status" value="1"/>
</dbReference>
<gene>
    <name evidence="1" type="ORF">S06H3_12778</name>
</gene>
<reference evidence="1" key="1">
    <citation type="journal article" date="2014" name="Front. Microbiol.">
        <title>High frequency of phylogenetically diverse reductive dehalogenase-homologous genes in deep subseafloor sedimentary metagenomes.</title>
        <authorList>
            <person name="Kawai M."/>
            <person name="Futagami T."/>
            <person name="Toyoda A."/>
            <person name="Takaki Y."/>
            <person name="Nishi S."/>
            <person name="Hori S."/>
            <person name="Arai W."/>
            <person name="Tsubouchi T."/>
            <person name="Morono Y."/>
            <person name="Uchiyama I."/>
            <person name="Ito T."/>
            <person name="Fujiyama A."/>
            <person name="Inagaki F."/>
            <person name="Takami H."/>
        </authorList>
    </citation>
    <scope>NUCLEOTIDE SEQUENCE</scope>
    <source>
        <strain evidence="1">Expedition CK06-06</strain>
    </source>
</reference>
<name>X1KSM7_9ZZZZ</name>
<organism evidence="1">
    <name type="scientific">marine sediment metagenome</name>
    <dbReference type="NCBI Taxonomy" id="412755"/>
    <lineage>
        <taxon>unclassified sequences</taxon>
        <taxon>metagenomes</taxon>
        <taxon>ecological metagenomes</taxon>
    </lineage>
</organism>
<protein>
    <recommendedName>
        <fullName evidence="2">Gfo/Idh/MocA-like oxidoreductase N-terminal domain-containing protein</fullName>
    </recommendedName>
</protein>